<feature type="compositionally biased region" description="Low complexity" evidence="2">
    <location>
        <begin position="340"/>
        <end position="359"/>
    </location>
</feature>
<evidence type="ECO:0000256" key="1">
    <source>
        <dbReference type="ARBA" id="ARBA00022729"/>
    </source>
</evidence>
<gene>
    <name evidence="5" type="ORF">SAMN04488000_13026</name>
</gene>
<name>A0A1H9XAV3_9PSEU</name>
<keyword evidence="6" id="KW-1185">Reference proteome</keyword>
<dbReference type="InterPro" id="IPR011048">
    <property type="entry name" value="Haem_d1_sf"/>
</dbReference>
<evidence type="ECO:0000313" key="5">
    <source>
        <dbReference type="EMBL" id="SES42763.1"/>
    </source>
</evidence>
<dbReference type="InterPro" id="IPR015943">
    <property type="entry name" value="WD40/YVTN_repeat-like_dom_sf"/>
</dbReference>
<dbReference type="Gene3D" id="2.130.10.10">
    <property type="entry name" value="YVTN repeat-like/Quinoprotein amine dehydrogenase"/>
    <property type="match status" value="2"/>
</dbReference>
<feature type="signal peptide" evidence="3">
    <location>
        <begin position="1"/>
        <end position="18"/>
    </location>
</feature>
<evidence type="ECO:0000259" key="4">
    <source>
        <dbReference type="Pfam" id="PF21783"/>
    </source>
</evidence>
<evidence type="ECO:0000313" key="6">
    <source>
        <dbReference type="Proteomes" id="UP000199503"/>
    </source>
</evidence>
<dbReference type="InterPro" id="IPR011964">
    <property type="entry name" value="YVTN_b-propeller_repeat"/>
</dbReference>
<dbReference type="Pfam" id="PF21783">
    <property type="entry name" value="YNCE"/>
    <property type="match status" value="1"/>
</dbReference>
<dbReference type="PANTHER" id="PTHR47197">
    <property type="entry name" value="PROTEIN NIRF"/>
    <property type="match status" value="1"/>
</dbReference>
<feature type="chain" id="PRO_5011686464" evidence="3">
    <location>
        <begin position="19"/>
        <end position="359"/>
    </location>
</feature>
<dbReference type="NCBIfam" id="TIGR02276">
    <property type="entry name" value="beta_rpt_yvtn"/>
    <property type="match status" value="1"/>
</dbReference>
<dbReference type="EMBL" id="FOFV01000030">
    <property type="protein sequence ID" value="SES42763.1"/>
    <property type="molecule type" value="Genomic_DNA"/>
</dbReference>
<organism evidence="5 6">
    <name type="scientific">Lentzea albida</name>
    <dbReference type="NCBI Taxonomy" id="65499"/>
    <lineage>
        <taxon>Bacteria</taxon>
        <taxon>Bacillati</taxon>
        <taxon>Actinomycetota</taxon>
        <taxon>Actinomycetes</taxon>
        <taxon>Pseudonocardiales</taxon>
        <taxon>Pseudonocardiaceae</taxon>
        <taxon>Lentzea</taxon>
    </lineage>
</organism>
<sequence>MAKPRLVAAVLALSAAFAATGVHQGHDYTTTSSASVSPLAYVVGKTGLVQVVDTRNGAVLVQADTGGRVTGVAVSPDGRRLYVVNGWTGAITAVDPSTGEIVDRLFTQVQLSHAAMRPDGQRLYVSASGGVAVVNPENFQLVAVVKAGGQPQGLAVHPDNKVLYVANSQDGTVGLIDTATAFQTSTVQVGGLPQHLALSPDGKRLYVSGLRLGSTTPGTLSVIDTTTNQVVGAVEVGRGAGSIAVTPDGATLYLTLPKERSVVVVDAVTMTVRERLSIDSPSVAIAPGDTRVFLATGATTTVLDSTNAVLTTYRMKTGELQEARPRPFDAAVVAFPPQPTGTGLRTSSSKSSRSSTGSS</sequence>
<accession>A0A1H9XAV3</accession>
<evidence type="ECO:0000256" key="2">
    <source>
        <dbReference type="SAM" id="MobiDB-lite"/>
    </source>
</evidence>
<dbReference type="AlphaFoldDB" id="A0A1H9XAV3"/>
<reference evidence="6" key="1">
    <citation type="submission" date="2016-10" db="EMBL/GenBank/DDBJ databases">
        <authorList>
            <person name="Varghese N."/>
            <person name="Submissions S."/>
        </authorList>
    </citation>
    <scope>NUCLEOTIDE SEQUENCE [LARGE SCALE GENOMIC DNA]</scope>
    <source>
        <strain evidence="6">DSM 44437</strain>
    </source>
</reference>
<feature type="region of interest" description="Disordered" evidence="2">
    <location>
        <begin position="335"/>
        <end position="359"/>
    </location>
</feature>
<dbReference type="InterPro" id="IPR051200">
    <property type="entry name" value="Host-pathogen_enzymatic-act"/>
</dbReference>
<proteinExistence type="predicted"/>
<dbReference type="STRING" id="65499.SAMN04488000_13026"/>
<dbReference type="RefSeq" id="WP_089927427.1">
    <property type="nucleotide sequence ID" value="NZ_FOFV01000030.1"/>
</dbReference>
<evidence type="ECO:0000256" key="3">
    <source>
        <dbReference type="SAM" id="SignalP"/>
    </source>
</evidence>
<protein>
    <submittedName>
        <fullName evidence="5">40-residue YVTN family beta-propeller repeat-containing protein</fullName>
    </submittedName>
</protein>
<dbReference type="Proteomes" id="UP000199503">
    <property type="component" value="Unassembled WGS sequence"/>
</dbReference>
<dbReference type="OrthoDB" id="4649568at2"/>
<keyword evidence="1 3" id="KW-0732">Signal</keyword>
<dbReference type="PANTHER" id="PTHR47197:SF3">
    <property type="entry name" value="DIHYDRO-HEME D1 DEHYDROGENASE"/>
    <property type="match status" value="1"/>
</dbReference>
<dbReference type="SUPFAM" id="SSF51004">
    <property type="entry name" value="C-terminal (heme d1) domain of cytochrome cd1-nitrite reductase"/>
    <property type="match status" value="1"/>
</dbReference>
<feature type="domain" description="YNCE-like beta-propeller" evidence="4">
    <location>
        <begin position="127"/>
        <end position="280"/>
    </location>
</feature>
<dbReference type="InterPro" id="IPR048433">
    <property type="entry name" value="YNCE-like_beta-prop"/>
</dbReference>